<sequence length="339" mass="38069">MNLFCGHVCIRKPMRSRQIGQLTNTLYVVAVEQYARAYKEALLSYITNGDDVQVFGSLSMLATLLQTKELEESMLDALGILPQRKQHKKLLLQALVGEGSGEEQLFSSESSSMKDGIASELDSYLQKLKDQYGLSCSCPEVGVSPRVHRFQVLDALVRLFCRSNISAETLWDGGWLFRQLLPYNEAQFNSRHLKLLKSLRVQCSYKNCTSDLLAEARGTWPDLLITFLCDEWRKCKRAIEASSPRREPKCSLFPSRKPSFEEPIPGELSFPAGERMCELVKIDREIDEDSDQIWAETKTMMQQCLRFSKGCKLPDLGGDNNSSVGDEDGGGSVAVVDES</sequence>
<dbReference type="GO" id="GO:0005794">
    <property type="term" value="C:Golgi apparatus"/>
    <property type="evidence" value="ECO:0007669"/>
    <property type="project" value="TreeGrafter"/>
</dbReference>
<dbReference type="STRING" id="542762.A0A4S4E2S5"/>
<dbReference type="PANTHER" id="PTHR21481">
    <property type="entry name" value="PROTEIN CLEC16A"/>
    <property type="match status" value="1"/>
</dbReference>
<dbReference type="EMBL" id="SDRB02007973">
    <property type="protein sequence ID" value="THG10171.1"/>
    <property type="molecule type" value="Genomic_DNA"/>
</dbReference>
<dbReference type="GO" id="GO:0007034">
    <property type="term" value="P:vacuolar transport"/>
    <property type="evidence" value="ECO:0007669"/>
    <property type="project" value="TreeGrafter"/>
</dbReference>
<evidence type="ECO:0000313" key="2">
    <source>
        <dbReference type="EMBL" id="THG10171.1"/>
    </source>
</evidence>
<dbReference type="Proteomes" id="UP000306102">
    <property type="component" value="Unassembled WGS sequence"/>
</dbReference>
<dbReference type="InterPro" id="IPR039272">
    <property type="entry name" value="CLEC16A/TT9"/>
</dbReference>
<proteinExistence type="predicted"/>
<organism evidence="2 3">
    <name type="scientific">Camellia sinensis var. sinensis</name>
    <name type="common">China tea</name>
    <dbReference type="NCBI Taxonomy" id="542762"/>
    <lineage>
        <taxon>Eukaryota</taxon>
        <taxon>Viridiplantae</taxon>
        <taxon>Streptophyta</taxon>
        <taxon>Embryophyta</taxon>
        <taxon>Tracheophyta</taxon>
        <taxon>Spermatophyta</taxon>
        <taxon>Magnoliopsida</taxon>
        <taxon>eudicotyledons</taxon>
        <taxon>Gunneridae</taxon>
        <taxon>Pentapetalae</taxon>
        <taxon>asterids</taxon>
        <taxon>Ericales</taxon>
        <taxon>Theaceae</taxon>
        <taxon>Camellia</taxon>
    </lineage>
</organism>
<evidence type="ECO:0000256" key="1">
    <source>
        <dbReference type="SAM" id="MobiDB-lite"/>
    </source>
</evidence>
<dbReference type="GO" id="GO:0016197">
    <property type="term" value="P:endosomal transport"/>
    <property type="evidence" value="ECO:0007669"/>
    <property type="project" value="TreeGrafter"/>
</dbReference>
<dbReference type="AlphaFoldDB" id="A0A4S4E2S5"/>
<protein>
    <submittedName>
        <fullName evidence="2">Uncharacterized protein</fullName>
    </submittedName>
</protein>
<accession>A0A4S4E2S5</accession>
<gene>
    <name evidence="2" type="ORF">TEA_004813</name>
</gene>
<keyword evidence="3" id="KW-1185">Reference proteome</keyword>
<feature type="region of interest" description="Disordered" evidence="1">
    <location>
        <begin position="318"/>
        <end position="339"/>
    </location>
</feature>
<dbReference type="GO" id="GO:0005770">
    <property type="term" value="C:late endosome"/>
    <property type="evidence" value="ECO:0007669"/>
    <property type="project" value="TreeGrafter"/>
</dbReference>
<evidence type="ECO:0000313" key="3">
    <source>
        <dbReference type="Proteomes" id="UP000306102"/>
    </source>
</evidence>
<name>A0A4S4E2S5_CAMSN</name>
<dbReference type="GO" id="GO:1901096">
    <property type="term" value="P:regulation of autophagosome maturation"/>
    <property type="evidence" value="ECO:0007669"/>
    <property type="project" value="TreeGrafter"/>
</dbReference>
<comment type="caution">
    <text evidence="2">The sequence shown here is derived from an EMBL/GenBank/DDBJ whole genome shotgun (WGS) entry which is preliminary data.</text>
</comment>
<dbReference type="PANTHER" id="PTHR21481:SF4">
    <property type="entry name" value="PROTEIN TRANSPARENT TESTA 9"/>
    <property type="match status" value="1"/>
</dbReference>
<reference evidence="2 3" key="1">
    <citation type="journal article" date="2018" name="Proc. Natl. Acad. Sci. U.S.A.">
        <title>Draft genome sequence of Camellia sinensis var. sinensis provides insights into the evolution of the tea genome and tea quality.</title>
        <authorList>
            <person name="Wei C."/>
            <person name="Yang H."/>
            <person name="Wang S."/>
            <person name="Zhao J."/>
            <person name="Liu C."/>
            <person name="Gao L."/>
            <person name="Xia E."/>
            <person name="Lu Y."/>
            <person name="Tai Y."/>
            <person name="She G."/>
            <person name="Sun J."/>
            <person name="Cao H."/>
            <person name="Tong W."/>
            <person name="Gao Q."/>
            <person name="Li Y."/>
            <person name="Deng W."/>
            <person name="Jiang X."/>
            <person name="Wang W."/>
            <person name="Chen Q."/>
            <person name="Zhang S."/>
            <person name="Li H."/>
            <person name="Wu J."/>
            <person name="Wang P."/>
            <person name="Li P."/>
            <person name="Shi C."/>
            <person name="Zheng F."/>
            <person name="Jian J."/>
            <person name="Huang B."/>
            <person name="Shan D."/>
            <person name="Shi M."/>
            <person name="Fang C."/>
            <person name="Yue Y."/>
            <person name="Li F."/>
            <person name="Li D."/>
            <person name="Wei S."/>
            <person name="Han B."/>
            <person name="Jiang C."/>
            <person name="Yin Y."/>
            <person name="Xia T."/>
            <person name="Zhang Z."/>
            <person name="Bennetzen J.L."/>
            <person name="Zhao S."/>
            <person name="Wan X."/>
        </authorList>
    </citation>
    <scope>NUCLEOTIDE SEQUENCE [LARGE SCALE GENOMIC DNA]</scope>
    <source>
        <strain evidence="3">cv. Shuchazao</strain>
        <tissue evidence="2">Leaf</tissue>
    </source>
</reference>